<accession>A0ABV2LPY0</accession>
<dbReference type="InterPro" id="IPR014710">
    <property type="entry name" value="RmlC-like_jellyroll"/>
</dbReference>
<protein>
    <submittedName>
        <fullName evidence="1">Redox-sensitive bicupin YhaK (Pirin superfamily)</fullName>
    </submittedName>
</protein>
<organism evidence="1 2">
    <name type="scientific">Moheibacter stercoris</name>
    <dbReference type="NCBI Taxonomy" id="1628251"/>
    <lineage>
        <taxon>Bacteria</taxon>
        <taxon>Pseudomonadati</taxon>
        <taxon>Bacteroidota</taxon>
        <taxon>Flavobacteriia</taxon>
        <taxon>Flavobacteriales</taxon>
        <taxon>Weeksellaceae</taxon>
        <taxon>Moheibacter</taxon>
    </lineage>
</organism>
<sequence>MKQLPLPIKERLNTKIVVNYGVIGEGDVQWMTILHQEYHEEEFPKKGGTFQMVQMWVNLPAKDKETTPKYQDLLLNDMVKVRIDEKGSYVNVIAGQFQGQKGKATTFSPMHLYNA</sequence>
<reference evidence="1 2" key="1">
    <citation type="submission" date="2024-06" db="EMBL/GenBank/DDBJ databases">
        <title>Genomic Encyclopedia of Type Strains, Phase IV (KMG-IV): sequencing the most valuable type-strain genomes for metagenomic binning, comparative biology and taxonomic classification.</title>
        <authorList>
            <person name="Goeker M."/>
        </authorList>
    </citation>
    <scope>NUCLEOTIDE SEQUENCE [LARGE SCALE GENOMIC DNA]</scope>
    <source>
        <strain evidence="1 2">DSM 29388</strain>
    </source>
</reference>
<dbReference type="Proteomes" id="UP001549146">
    <property type="component" value="Unassembled WGS sequence"/>
</dbReference>
<dbReference type="PANTHER" id="PTHR43594">
    <property type="entry name" value="QUERCETIN 2,3-DIOXYGENASE"/>
    <property type="match status" value="1"/>
</dbReference>
<evidence type="ECO:0000313" key="2">
    <source>
        <dbReference type="Proteomes" id="UP001549146"/>
    </source>
</evidence>
<dbReference type="PANTHER" id="PTHR43594:SF1">
    <property type="entry name" value="QUERCETIN 2,3-DIOXYGENASE PA2418-RELATED"/>
    <property type="match status" value="1"/>
</dbReference>
<name>A0ABV2LPY0_9FLAO</name>
<evidence type="ECO:0000313" key="1">
    <source>
        <dbReference type="EMBL" id="MET3730631.1"/>
    </source>
</evidence>
<dbReference type="Gene3D" id="2.60.120.10">
    <property type="entry name" value="Jelly Rolls"/>
    <property type="match status" value="1"/>
</dbReference>
<dbReference type="EMBL" id="JBEPMO010000001">
    <property type="protein sequence ID" value="MET3730631.1"/>
    <property type="molecule type" value="Genomic_DNA"/>
</dbReference>
<dbReference type="SUPFAM" id="SSF51182">
    <property type="entry name" value="RmlC-like cupins"/>
    <property type="match status" value="1"/>
</dbReference>
<keyword evidence="2" id="KW-1185">Reference proteome</keyword>
<gene>
    <name evidence="1" type="ORF">ABID46_000183</name>
</gene>
<dbReference type="InterPro" id="IPR053186">
    <property type="entry name" value="QDO-related"/>
</dbReference>
<comment type="caution">
    <text evidence="1">The sequence shown here is derived from an EMBL/GenBank/DDBJ whole genome shotgun (WGS) entry which is preliminary data.</text>
</comment>
<dbReference type="InterPro" id="IPR011051">
    <property type="entry name" value="RmlC_Cupin_sf"/>
</dbReference>
<proteinExistence type="predicted"/>